<protein>
    <recommendedName>
        <fullName evidence="6">Alcohol dehydrogenase-like C-terminal domain-containing protein</fullName>
    </recommendedName>
</protein>
<evidence type="ECO:0000259" key="3">
    <source>
        <dbReference type="Pfam" id="PF00107"/>
    </source>
</evidence>
<dbReference type="Pfam" id="PF00107">
    <property type="entry name" value="ADH_zinc_N"/>
    <property type="match status" value="1"/>
</dbReference>
<dbReference type="InterPro" id="IPR013154">
    <property type="entry name" value="ADH-like_N"/>
</dbReference>
<feature type="non-terminal residue" evidence="5">
    <location>
        <position position="1"/>
    </location>
</feature>
<feature type="domain" description="Alcohol dehydrogenase-like C-terminal" evidence="3">
    <location>
        <begin position="103"/>
        <end position="231"/>
    </location>
</feature>
<dbReference type="Pfam" id="PF08240">
    <property type="entry name" value="ADH_N"/>
    <property type="match status" value="1"/>
</dbReference>
<keyword evidence="2" id="KW-0472">Membrane</keyword>
<dbReference type="SUPFAM" id="SSF50129">
    <property type="entry name" value="GroES-like"/>
    <property type="match status" value="1"/>
</dbReference>
<evidence type="ECO:0000256" key="2">
    <source>
        <dbReference type="SAM" id="Phobius"/>
    </source>
</evidence>
<keyword evidence="2" id="KW-0812">Transmembrane</keyword>
<dbReference type="InterPro" id="IPR013149">
    <property type="entry name" value="ADH-like_C"/>
</dbReference>
<feature type="domain" description="Alcohol dehydrogenase-like N-terminal" evidence="4">
    <location>
        <begin position="2"/>
        <end position="55"/>
    </location>
</feature>
<keyword evidence="1" id="KW-0560">Oxidoreductase</keyword>
<dbReference type="GO" id="GO:0016491">
    <property type="term" value="F:oxidoreductase activity"/>
    <property type="evidence" value="ECO:0007669"/>
    <property type="project" value="UniProtKB-KW"/>
</dbReference>
<dbReference type="SUPFAM" id="SSF51735">
    <property type="entry name" value="NAD(P)-binding Rossmann-fold domains"/>
    <property type="match status" value="1"/>
</dbReference>
<dbReference type="AlphaFoldDB" id="X1U0S9"/>
<dbReference type="Gene3D" id="3.40.50.720">
    <property type="entry name" value="NAD(P)-binding Rossmann-like Domain"/>
    <property type="match status" value="1"/>
</dbReference>
<dbReference type="Gene3D" id="3.90.180.10">
    <property type="entry name" value="Medium-chain alcohol dehydrogenases, catalytic domain"/>
    <property type="match status" value="1"/>
</dbReference>
<dbReference type="InterPro" id="IPR050129">
    <property type="entry name" value="Zn_alcohol_dh"/>
</dbReference>
<organism evidence="5">
    <name type="scientific">marine sediment metagenome</name>
    <dbReference type="NCBI Taxonomy" id="412755"/>
    <lineage>
        <taxon>unclassified sequences</taxon>
        <taxon>metagenomes</taxon>
        <taxon>ecological metagenomes</taxon>
    </lineage>
</organism>
<name>X1U0S9_9ZZZZ</name>
<evidence type="ECO:0000256" key="1">
    <source>
        <dbReference type="ARBA" id="ARBA00023002"/>
    </source>
</evidence>
<feature type="transmembrane region" description="Helical" evidence="2">
    <location>
        <begin position="94"/>
        <end position="111"/>
    </location>
</feature>
<sequence length="271" mass="30638">KDFKIGNRVVVTHHVPCFNCQYCKHENYSMCRQFKSTNIYPGGFSQFIRVPKENVSVGTLKIDKKVSYEEASFSEPLACCLYSLGKINLFLKDFVVIIGLGTIGLLFYQLIKMNKAIPMGIDIDENRVDFAKKFGFDFALNPNKENTTEEILNITKGIGADLVILTAVNEKILNQSLSYIRDGGKIIIFAGAIKKEIAKININELYRREISIIGSYSSSPKHLSQALKLISSKVIDVKNLITYRFPLKEIGKAVELIINRKAYKIIIEPWS</sequence>
<dbReference type="InterPro" id="IPR036291">
    <property type="entry name" value="NAD(P)-bd_dom_sf"/>
</dbReference>
<dbReference type="InterPro" id="IPR011032">
    <property type="entry name" value="GroES-like_sf"/>
</dbReference>
<reference evidence="5" key="1">
    <citation type="journal article" date="2014" name="Front. Microbiol.">
        <title>High frequency of phylogenetically diverse reductive dehalogenase-homologous genes in deep subseafloor sedimentary metagenomes.</title>
        <authorList>
            <person name="Kawai M."/>
            <person name="Futagami T."/>
            <person name="Toyoda A."/>
            <person name="Takaki Y."/>
            <person name="Nishi S."/>
            <person name="Hori S."/>
            <person name="Arai W."/>
            <person name="Tsubouchi T."/>
            <person name="Morono Y."/>
            <person name="Uchiyama I."/>
            <person name="Ito T."/>
            <person name="Fujiyama A."/>
            <person name="Inagaki F."/>
            <person name="Takami H."/>
        </authorList>
    </citation>
    <scope>NUCLEOTIDE SEQUENCE</scope>
    <source>
        <strain evidence="5">Expedition CK06-06</strain>
    </source>
</reference>
<accession>X1U0S9</accession>
<evidence type="ECO:0008006" key="6">
    <source>
        <dbReference type="Google" id="ProtNLM"/>
    </source>
</evidence>
<dbReference type="PANTHER" id="PTHR43401:SF2">
    <property type="entry name" value="L-THREONINE 3-DEHYDROGENASE"/>
    <property type="match status" value="1"/>
</dbReference>
<comment type="caution">
    <text evidence="5">The sequence shown here is derived from an EMBL/GenBank/DDBJ whole genome shotgun (WGS) entry which is preliminary data.</text>
</comment>
<gene>
    <name evidence="5" type="ORF">S12H4_19776</name>
</gene>
<evidence type="ECO:0000259" key="4">
    <source>
        <dbReference type="Pfam" id="PF08240"/>
    </source>
</evidence>
<dbReference type="EMBL" id="BARW01009941">
    <property type="protein sequence ID" value="GAI85914.1"/>
    <property type="molecule type" value="Genomic_DNA"/>
</dbReference>
<evidence type="ECO:0000313" key="5">
    <source>
        <dbReference type="EMBL" id="GAI85914.1"/>
    </source>
</evidence>
<keyword evidence="2" id="KW-1133">Transmembrane helix</keyword>
<dbReference type="PANTHER" id="PTHR43401">
    <property type="entry name" value="L-THREONINE 3-DEHYDROGENASE"/>
    <property type="match status" value="1"/>
</dbReference>
<proteinExistence type="predicted"/>